<comment type="caution">
    <text evidence="2">The sequence shown here is derived from an EMBL/GenBank/DDBJ whole genome shotgun (WGS) entry which is preliminary data.</text>
</comment>
<name>A0ABV5IR62_9ACTN</name>
<organism evidence="2 3">
    <name type="scientific">Nonomuraea spiralis</name>
    <dbReference type="NCBI Taxonomy" id="46182"/>
    <lineage>
        <taxon>Bacteria</taxon>
        <taxon>Bacillati</taxon>
        <taxon>Actinomycetota</taxon>
        <taxon>Actinomycetes</taxon>
        <taxon>Streptosporangiales</taxon>
        <taxon>Streptosporangiaceae</taxon>
        <taxon>Nonomuraea</taxon>
    </lineage>
</organism>
<reference evidence="2 3" key="1">
    <citation type="submission" date="2024-09" db="EMBL/GenBank/DDBJ databases">
        <authorList>
            <person name="Sun Q."/>
            <person name="Mori K."/>
        </authorList>
    </citation>
    <scope>NUCLEOTIDE SEQUENCE [LARGE SCALE GENOMIC DNA]</scope>
    <source>
        <strain evidence="2 3">CCM 3426</strain>
    </source>
</reference>
<feature type="domain" description="SnoaL-like" evidence="1">
    <location>
        <begin position="12"/>
        <end position="124"/>
    </location>
</feature>
<evidence type="ECO:0000313" key="2">
    <source>
        <dbReference type="EMBL" id="MFB9207031.1"/>
    </source>
</evidence>
<keyword evidence="3" id="KW-1185">Reference proteome</keyword>
<dbReference type="InterPro" id="IPR032710">
    <property type="entry name" value="NTF2-like_dom_sf"/>
</dbReference>
<evidence type="ECO:0000313" key="3">
    <source>
        <dbReference type="Proteomes" id="UP001589647"/>
    </source>
</evidence>
<protein>
    <submittedName>
        <fullName evidence="2">Nuclear transport factor 2 family protein</fullName>
    </submittedName>
</protein>
<dbReference type="Proteomes" id="UP001589647">
    <property type="component" value="Unassembled WGS sequence"/>
</dbReference>
<dbReference type="InterPro" id="IPR037401">
    <property type="entry name" value="SnoaL-like"/>
</dbReference>
<dbReference type="SUPFAM" id="SSF54427">
    <property type="entry name" value="NTF2-like"/>
    <property type="match status" value="1"/>
</dbReference>
<dbReference type="Pfam" id="PF12680">
    <property type="entry name" value="SnoaL_2"/>
    <property type="match status" value="1"/>
</dbReference>
<proteinExistence type="predicted"/>
<gene>
    <name evidence="2" type="ORF">ACFFV7_37970</name>
</gene>
<accession>A0ABV5IR62</accession>
<evidence type="ECO:0000259" key="1">
    <source>
        <dbReference type="Pfam" id="PF12680"/>
    </source>
</evidence>
<dbReference type="RefSeq" id="WP_125638077.1">
    <property type="nucleotide sequence ID" value="NZ_BMRC01000013.1"/>
</dbReference>
<dbReference type="EMBL" id="JBHMEI010000044">
    <property type="protein sequence ID" value="MFB9207031.1"/>
    <property type="molecule type" value="Genomic_DNA"/>
</dbReference>
<dbReference type="Gene3D" id="3.10.450.50">
    <property type="match status" value="1"/>
</dbReference>
<sequence>MSDLTAERLAAAHQALRSGDRERALEYWHPDVRFQSPGNHPYAGWHDGLDAFMGFIRTWQRLAGGTLRMEQIACLVNPVDGYTIDVNRCTAVRKRTGSDGTSFYEHLQMEGVDLMRWENGRVVEGRGGIFGDGTANFSSFFGPIGPNGLRSDD</sequence>